<sequence length="289" mass="31993">MPARLLTLEDSFTRLTLAPQTGAAIVNWSVLGSDLPLLRHSDTAAIESGLPGKLGCYGLIPWSNRIAQGGFQCPEGWLPLTPNNPGDPLPIHGSAWQQPWEVLEQQADSVLLELHADYPFAYRARQRVQLKDGCLSIELQVTHLDSAPAWHGLGLHPYFPRRADSRLQAHAEQVWHCAESRLPTELGALPPAWNFRQANDLPPTLVDNGFTEWDGQCRIIEASAGYQLLCQASGADYFLLYCPPGKAFFCFEPVSHPVNAHHLPGHPGLRLLEQGQSTELTFSLQYQPL</sequence>
<dbReference type="EMBL" id="JALQCW010000023">
    <property type="protein sequence ID" value="MCK9798275.1"/>
    <property type="molecule type" value="Genomic_DNA"/>
</dbReference>
<dbReference type="GO" id="GO:0005975">
    <property type="term" value="P:carbohydrate metabolic process"/>
    <property type="evidence" value="ECO:0007669"/>
    <property type="project" value="InterPro"/>
</dbReference>
<evidence type="ECO:0000313" key="1">
    <source>
        <dbReference type="EMBL" id="MCK9798275.1"/>
    </source>
</evidence>
<organism evidence="1 2">
    <name type="scientific">Pseudomonas morbosilactucae</name>
    <dbReference type="NCBI Taxonomy" id="2938197"/>
    <lineage>
        <taxon>Bacteria</taxon>
        <taxon>Pseudomonadati</taxon>
        <taxon>Pseudomonadota</taxon>
        <taxon>Gammaproteobacteria</taxon>
        <taxon>Pseudomonadales</taxon>
        <taxon>Pseudomonadaceae</taxon>
        <taxon>Pseudomonas</taxon>
    </lineage>
</organism>
<proteinExistence type="predicted"/>
<comment type="caution">
    <text evidence="1">The sequence shown here is derived from an EMBL/GenBank/DDBJ whole genome shotgun (WGS) entry which is preliminary data.</text>
</comment>
<dbReference type="AlphaFoldDB" id="A0A9X2C5Z6"/>
<reference evidence="1 2" key="2">
    <citation type="journal article" date="2023" name="Plant Pathol.">
        <title>Dismantling and reorganizing Pseudomonas marginalis sensu#lato.</title>
        <authorList>
            <person name="Sawada H."/>
            <person name="Fujikawa T."/>
            <person name="Satou M."/>
        </authorList>
    </citation>
    <scope>NUCLEOTIDE SEQUENCE [LARGE SCALE GENOMIC DNA]</scope>
    <source>
        <strain evidence="1 2">MAFF 302030</strain>
    </source>
</reference>
<reference evidence="1 2" key="1">
    <citation type="journal article" date="2022" name="Int. J. Syst. Evol. Microbiol.">
        <title>Pseudomonas aegrilactucae sp. nov. and Pseudomonas morbosilactucae sp. nov., pathogens causing bacterial rot of lettuce in Japan.</title>
        <authorList>
            <person name="Sawada H."/>
            <person name="Fujikawa T."/>
            <person name="Satou M."/>
        </authorList>
    </citation>
    <scope>NUCLEOTIDE SEQUENCE [LARGE SCALE GENOMIC DNA]</scope>
    <source>
        <strain evidence="1 2">MAFF 302030</strain>
    </source>
</reference>
<dbReference type="Pfam" id="PF01263">
    <property type="entry name" value="Aldose_epim"/>
    <property type="match status" value="1"/>
</dbReference>
<gene>
    <name evidence="1" type="ORF">M1B34_11205</name>
</gene>
<dbReference type="GO" id="GO:0016853">
    <property type="term" value="F:isomerase activity"/>
    <property type="evidence" value="ECO:0007669"/>
    <property type="project" value="InterPro"/>
</dbReference>
<evidence type="ECO:0000313" key="2">
    <source>
        <dbReference type="Proteomes" id="UP001155059"/>
    </source>
</evidence>
<dbReference type="GO" id="GO:0030246">
    <property type="term" value="F:carbohydrate binding"/>
    <property type="evidence" value="ECO:0007669"/>
    <property type="project" value="InterPro"/>
</dbReference>
<dbReference type="InterPro" id="IPR008183">
    <property type="entry name" value="Aldose_1/G6P_1-epimerase"/>
</dbReference>
<dbReference type="Gene3D" id="2.70.98.10">
    <property type="match status" value="1"/>
</dbReference>
<dbReference type="SUPFAM" id="SSF74650">
    <property type="entry name" value="Galactose mutarotase-like"/>
    <property type="match status" value="1"/>
</dbReference>
<protein>
    <submittedName>
        <fullName evidence="1">Aldose 1-epimerase</fullName>
    </submittedName>
</protein>
<accession>A0A9X2C5Z6</accession>
<dbReference type="InterPro" id="IPR014718">
    <property type="entry name" value="GH-type_carb-bd"/>
</dbReference>
<dbReference type="RefSeq" id="WP_268265170.1">
    <property type="nucleotide sequence ID" value="NZ_JALQCW010000023.1"/>
</dbReference>
<dbReference type="CDD" id="cd09021">
    <property type="entry name" value="Aldose_epim_Ec_YphB"/>
    <property type="match status" value="1"/>
</dbReference>
<dbReference type="Proteomes" id="UP001155059">
    <property type="component" value="Unassembled WGS sequence"/>
</dbReference>
<dbReference type="InterPro" id="IPR011013">
    <property type="entry name" value="Gal_mutarotase_sf_dom"/>
</dbReference>
<name>A0A9X2C5Z6_9PSED</name>